<evidence type="ECO:0000313" key="2">
    <source>
        <dbReference type="EMBL" id="MFC3639524.1"/>
    </source>
</evidence>
<name>A0ABV7UNG0_9HYPH</name>
<evidence type="ECO:0000313" key="3">
    <source>
        <dbReference type="Proteomes" id="UP001595704"/>
    </source>
</evidence>
<accession>A0ABV7UNG0</accession>
<keyword evidence="1" id="KW-0732">Signal</keyword>
<proteinExistence type="predicted"/>
<feature type="chain" id="PRO_5047499715" evidence="1">
    <location>
        <begin position="25"/>
        <end position="82"/>
    </location>
</feature>
<dbReference type="RefSeq" id="WP_191320629.1">
    <property type="nucleotide sequence ID" value="NZ_BNCG01000021.1"/>
</dbReference>
<protein>
    <submittedName>
        <fullName evidence="2">Uncharacterized protein</fullName>
    </submittedName>
</protein>
<comment type="caution">
    <text evidence="2">The sequence shown here is derived from an EMBL/GenBank/DDBJ whole genome shotgun (WGS) entry which is preliminary data.</text>
</comment>
<gene>
    <name evidence="2" type="ORF">ACFONL_19480</name>
</gene>
<organism evidence="2 3">
    <name type="scientific">Camelimonas fluminis</name>
    <dbReference type="NCBI Taxonomy" id="1576911"/>
    <lineage>
        <taxon>Bacteria</taxon>
        <taxon>Pseudomonadati</taxon>
        <taxon>Pseudomonadota</taxon>
        <taxon>Alphaproteobacteria</taxon>
        <taxon>Hyphomicrobiales</taxon>
        <taxon>Chelatococcaceae</taxon>
        <taxon>Camelimonas</taxon>
    </lineage>
</organism>
<dbReference type="EMBL" id="JBHRYC010000095">
    <property type="protein sequence ID" value="MFC3639524.1"/>
    <property type="molecule type" value="Genomic_DNA"/>
</dbReference>
<evidence type="ECO:0000256" key="1">
    <source>
        <dbReference type="SAM" id="SignalP"/>
    </source>
</evidence>
<keyword evidence="3" id="KW-1185">Reference proteome</keyword>
<feature type="signal peptide" evidence="1">
    <location>
        <begin position="1"/>
        <end position="24"/>
    </location>
</feature>
<reference evidence="3" key="1">
    <citation type="journal article" date="2019" name="Int. J. Syst. Evol. Microbiol.">
        <title>The Global Catalogue of Microorganisms (GCM) 10K type strain sequencing project: providing services to taxonomists for standard genome sequencing and annotation.</title>
        <authorList>
            <consortium name="The Broad Institute Genomics Platform"/>
            <consortium name="The Broad Institute Genome Sequencing Center for Infectious Disease"/>
            <person name="Wu L."/>
            <person name="Ma J."/>
        </authorList>
    </citation>
    <scope>NUCLEOTIDE SEQUENCE [LARGE SCALE GENOMIC DNA]</scope>
    <source>
        <strain evidence="3">KCTC 42282</strain>
    </source>
</reference>
<sequence>MFKRAAFIAAGALCGSFVAFSASAAPMSAVSTAPVAGLELAQYRHGPQVHHHHVRKPVCRMQRVKVRGPHGRPMYKTVRVCR</sequence>
<dbReference type="Proteomes" id="UP001595704">
    <property type="component" value="Unassembled WGS sequence"/>
</dbReference>